<gene>
    <name evidence="1" type="ORF">CSA55_03765</name>
</gene>
<proteinExistence type="predicted"/>
<comment type="caution">
    <text evidence="1">The sequence shown here is derived from an EMBL/GenBank/DDBJ whole genome shotgun (WGS) entry which is preliminary data.</text>
</comment>
<evidence type="ECO:0000313" key="1">
    <source>
        <dbReference type="EMBL" id="PIE32297.1"/>
    </source>
</evidence>
<dbReference type="AlphaFoldDB" id="A0A2G6K9E6"/>
<reference evidence="1 2" key="1">
    <citation type="submission" date="2017-10" db="EMBL/GenBank/DDBJ databases">
        <title>Novel microbial diversity and functional potential in the marine mammal oral microbiome.</title>
        <authorList>
            <person name="Dudek N.K."/>
            <person name="Sun C.L."/>
            <person name="Burstein D."/>
            <person name="Kantor R.S."/>
            <person name="Aliaga Goltsman D.S."/>
            <person name="Bik E.M."/>
            <person name="Thomas B.C."/>
            <person name="Banfield J.F."/>
            <person name="Relman D.A."/>
        </authorList>
    </citation>
    <scope>NUCLEOTIDE SEQUENCE [LARGE SCALE GENOMIC DNA]</scope>
    <source>
        <strain evidence="1">DOLJORAL78_61_10</strain>
    </source>
</reference>
<sequence>MSRSVVSKTSLGPVRISSSPTADETAAIVAALDALWPRPMALEPVHRRSKVWKFSGRSWHRDRRSRADRPWR</sequence>
<organism evidence="1 2">
    <name type="scientific">Ilumatobacter coccineus</name>
    <dbReference type="NCBI Taxonomy" id="467094"/>
    <lineage>
        <taxon>Bacteria</taxon>
        <taxon>Bacillati</taxon>
        <taxon>Actinomycetota</taxon>
        <taxon>Acidimicrobiia</taxon>
        <taxon>Acidimicrobiales</taxon>
        <taxon>Ilumatobacteraceae</taxon>
        <taxon>Ilumatobacter</taxon>
    </lineage>
</organism>
<dbReference type="EMBL" id="PDSL01000051">
    <property type="protein sequence ID" value="PIE32297.1"/>
    <property type="molecule type" value="Genomic_DNA"/>
</dbReference>
<evidence type="ECO:0000313" key="2">
    <source>
        <dbReference type="Proteomes" id="UP000230914"/>
    </source>
</evidence>
<protein>
    <submittedName>
        <fullName evidence="1">Uncharacterized protein</fullName>
    </submittedName>
</protein>
<dbReference type="Proteomes" id="UP000230914">
    <property type="component" value="Unassembled WGS sequence"/>
</dbReference>
<name>A0A2G6K9E6_9ACTN</name>
<accession>A0A2G6K9E6</accession>